<evidence type="ECO:0000313" key="2">
    <source>
        <dbReference type="EMBL" id="GFR14179.1"/>
    </source>
</evidence>
<name>A0A8X6I2D4_TRICU</name>
<proteinExistence type="predicted"/>
<comment type="caution">
    <text evidence="2">The sequence shown here is derived from an EMBL/GenBank/DDBJ whole genome shotgun (WGS) entry which is preliminary data.</text>
</comment>
<reference evidence="2" key="1">
    <citation type="submission" date="2020-07" db="EMBL/GenBank/DDBJ databases">
        <title>Multicomponent nature underlies the extraordinary mechanical properties of spider dragline silk.</title>
        <authorList>
            <person name="Kono N."/>
            <person name="Nakamura H."/>
            <person name="Mori M."/>
            <person name="Yoshida Y."/>
            <person name="Ohtoshi R."/>
            <person name="Malay A.D."/>
            <person name="Moran D.A.P."/>
            <person name="Tomita M."/>
            <person name="Numata K."/>
            <person name="Arakawa K."/>
        </authorList>
    </citation>
    <scope>NUCLEOTIDE SEQUENCE</scope>
</reference>
<dbReference type="OrthoDB" id="6431693at2759"/>
<accession>A0A8X6I2D4</accession>
<sequence>MENEPDLVSLIRRIVQEEVHRVIDQTREPILYSDLYHQTQLLEEMIQDEVEKALAPVSVNATKTQRRPTYPAITKRSRVPAQKLPTHPRKTDLW</sequence>
<dbReference type="Proteomes" id="UP000887116">
    <property type="component" value="Unassembled WGS sequence"/>
</dbReference>
<protein>
    <submittedName>
        <fullName evidence="2">CCHC-type domain-containing protein</fullName>
    </submittedName>
</protein>
<gene>
    <name evidence="2" type="primary">AVEN_196861_1</name>
    <name evidence="2" type="ORF">TNCT_553941</name>
</gene>
<feature type="region of interest" description="Disordered" evidence="1">
    <location>
        <begin position="62"/>
        <end position="94"/>
    </location>
</feature>
<dbReference type="EMBL" id="BMAO01017226">
    <property type="protein sequence ID" value="GFR14179.1"/>
    <property type="molecule type" value="Genomic_DNA"/>
</dbReference>
<evidence type="ECO:0000256" key="1">
    <source>
        <dbReference type="SAM" id="MobiDB-lite"/>
    </source>
</evidence>
<evidence type="ECO:0000313" key="3">
    <source>
        <dbReference type="Proteomes" id="UP000887116"/>
    </source>
</evidence>
<keyword evidence="3" id="KW-1185">Reference proteome</keyword>
<dbReference type="AlphaFoldDB" id="A0A8X6I2D4"/>
<organism evidence="2 3">
    <name type="scientific">Trichonephila clavata</name>
    <name type="common">Joro spider</name>
    <name type="synonym">Nephila clavata</name>
    <dbReference type="NCBI Taxonomy" id="2740835"/>
    <lineage>
        <taxon>Eukaryota</taxon>
        <taxon>Metazoa</taxon>
        <taxon>Ecdysozoa</taxon>
        <taxon>Arthropoda</taxon>
        <taxon>Chelicerata</taxon>
        <taxon>Arachnida</taxon>
        <taxon>Araneae</taxon>
        <taxon>Araneomorphae</taxon>
        <taxon>Entelegynae</taxon>
        <taxon>Araneoidea</taxon>
        <taxon>Nephilidae</taxon>
        <taxon>Trichonephila</taxon>
    </lineage>
</organism>